<accession>A0A0R1VBL6</accession>
<sequence>MMNYLHYTSGSPSILQTLIDNNADRQYRLANEISSNRTYLFDVTGNRESNFASPISYQVLEHYHDDKLSGIVHIESYNDDIKKREALLETARQIFDKTRVAALSAAFIMQDLKDSNHIILITCWESEAALQEWLNSKVYQPLKSFSNRDPQNSFYHQDFRILN</sequence>
<evidence type="ECO:0000313" key="2">
    <source>
        <dbReference type="EMBL" id="KRM02877.1"/>
    </source>
</evidence>
<evidence type="ECO:0000313" key="3">
    <source>
        <dbReference type="Proteomes" id="UP000051739"/>
    </source>
</evidence>
<feature type="domain" description="ABM" evidence="1">
    <location>
        <begin position="105"/>
        <end position="140"/>
    </location>
</feature>
<dbReference type="InterPro" id="IPR011008">
    <property type="entry name" value="Dimeric_a/b-barrel"/>
</dbReference>
<dbReference type="PATRIC" id="fig|1423749.3.peg.1627"/>
<dbReference type="Gene3D" id="3.30.70.100">
    <property type="match status" value="1"/>
</dbReference>
<dbReference type="SUPFAM" id="SSF54909">
    <property type="entry name" value="Dimeric alpha+beta barrel"/>
    <property type="match status" value="1"/>
</dbReference>
<dbReference type="Proteomes" id="UP000051739">
    <property type="component" value="Unassembled WGS sequence"/>
</dbReference>
<keyword evidence="3" id="KW-1185">Reference proteome</keyword>
<protein>
    <recommendedName>
        <fullName evidence="1">ABM domain-containing protein</fullName>
    </recommendedName>
</protein>
<dbReference type="RefSeq" id="WP_056937033.1">
    <property type="nucleotide sequence ID" value="NZ_AZFN01000006.1"/>
</dbReference>
<evidence type="ECO:0000259" key="1">
    <source>
        <dbReference type="Pfam" id="PF03992"/>
    </source>
</evidence>
<name>A0A0R1VBL6_9LACO</name>
<dbReference type="Pfam" id="PF03992">
    <property type="entry name" value="ABM"/>
    <property type="match status" value="1"/>
</dbReference>
<organism evidence="2 3">
    <name type="scientific">Limosilactobacillus gastricus DSM 16045</name>
    <dbReference type="NCBI Taxonomy" id="1423749"/>
    <lineage>
        <taxon>Bacteria</taxon>
        <taxon>Bacillati</taxon>
        <taxon>Bacillota</taxon>
        <taxon>Bacilli</taxon>
        <taxon>Lactobacillales</taxon>
        <taxon>Lactobacillaceae</taxon>
        <taxon>Limosilactobacillus</taxon>
    </lineage>
</organism>
<dbReference type="EMBL" id="AZFN01000006">
    <property type="protein sequence ID" value="KRM02877.1"/>
    <property type="molecule type" value="Genomic_DNA"/>
</dbReference>
<dbReference type="AlphaFoldDB" id="A0A0R1VBL6"/>
<gene>
    <name evidence="2" type="ORF">FC60_GL001574</name>
</gene>
<proteinExistence type="predicted"/>
<comment type="caution">
    <text evidence="2">The sequence shown here is derived from an EMBL/GenBank/DDBJ whole genome shotgun (WGS) entry which is preliminary data.</text>
</comment>
<reference evidence="2 3" key="1">
    <citation type="journal article" date="2015" name="Genome Announc.">
        <title>Expanding the biotechnology potential of lactobacilli through comparative genomics of 213 strains and associated genera.</title>
        <authorList>
            <person name="Sun Z."/>
            <person name="Harris H.M."/>
            <person name="McCann A."/>
            <person name="Guo C."/>
            <person name="Argimon S."/>
            <person name="Zhang W."/>
            <person name="Yang X."/>
            <person name="Jeffery I.B."/>
            <person name="Cooney J.C."/>
            <person name="Kagawa T.F."/>
            <person name="Liu W."/>
            <person name="Song Y."/>
            <person name="Salvetti E."/>
            <person name="Wrobel A."/>
            <person name="Rasinkangas P."/>
            <person name="Parkhill J."/>
            <person name="Rea M.C."/>
            <person name="O'Sullivan O."/>
            <person name="Ritari J."/>
            <person name="Douillard F.P."/>
            <person name="Paul Ross R."/>
            <person name="Yang R."/>
            <person name="Briner A.E."/>
            <person name="Felis G.E."/>
            <person name="de Vos W.M."/>
            <person name="Barrangou R."/>
            <person name="Klaenhammer T.R."/>
            <person name="Caufield P.W."/>
            <person name="Cui Y."/>
            <person name="Zhang H."/>
            <person name="O'Toole P.W."/>
        </authorList>
    </citation>
    <scope>NUCLEOTIDE SEQUENCE [LARGE SCALE GENOMIC DNA]</scope>
    <source>
        <strain evidence="2 3">DSM 16045</strain>
    </source>
</reference>
<dbReference type="InterPro" id="IPR007138">
    <property type="entry name" value="ABM_dom"/>
</dbReference>